<dbReference type="Proteomes" id="UP000019491">
    <property type="component" value="Unassembled WGS sequence"/>
</dbReference>
<dbReference type="SUPFAM" id="SSF52540">
    <property type="entry name" value="P-loop containing nucleoside triphosphate hydrolases"/>
    <property type="match status" value="1"/>
</dbReference>
<dbReference type="GO" id="GO:0005525">
    <property type="term" value="F:GTP binding"/>
    <property type="evidence" value="ECO:0007669"/>
    <property type="project" value="InterPro"/>
</dbReference>
<dbReference type="EMBL" id="BAWF01000034">
    <property type="protein sequence ID" value="GAF46849.1"/>
    <property type="molecule type" value="Genomic_DNA"/>
</dbReference>
<protein>
    <recommendedName>
        <fullName evidence="1">G domain-containing protein</fullName>
    </recommendedName>
</protein>
<dbReference type="Pfam" id="PF01926">
    <property type="entry name" value="MMR_HSR1"/>
    <property type="match status" value="1"/>
</dbReference>
<keyword evidence="3" id="KW-1185">Reference proteome</keyword>
<organism evidence="2 3">
    <name type="scientific">Rhodococcus wratislaviensis NBRC 100605</name>
    <dbReference type="NCBI Taxonomy" id="1219028"/>
    <lineage>
        <taxon>Bacteria</taxon>
        <taxon>Bacillati</taxon>
        <taxon>Actinomycetota</taxon>
        <taxon>Actinomycetes</taxon>
        <taxon>Mycobacteriales</taxon>
        <taxon>Nocardiaceae</taxon>
        <taxon>Rhodococcus</taxon>
    </lineage>
</organism>
<evidence type="ECO:0000313" key="3">
    <source>
        <dbReference type="Proteomes" id="UP000019491"/>
    </source>
</evidence>
<dbReference type="InterPro" id="IPR006073">
    <property type="entry name" value="GTP-bd"/>
</dbReference>
<dbReference type="OrthoDB" id="4379468at2"/>
<dbReference type="InterPro" id="IPR027417">
    <property type="entry name" value="P-loop_NTPase"/>
</dbReference>
<evidence type="ECO:0000313" key="2">
    <source>
        <dbReference type="EMBL" id="GAF46849.1"/>
    </source>
</evidence>
<sequence length="477" mass="50907">MTATPTPIAPAWDPVRAGLDRALHALAGLAPDLAAHANRIGQILWSPPRIVIVGRLKAGKSTLVNALIGAPVAETAALEATSIVAVYQDGAPSRAEVVLLDGSRRPLHLSRGHTADLGVDPEQVAYLHRWLPSAAIRDFTLVDTPGLATLTAENEARTRRVLIDGFEQTRTASVDADAAVFLFDSAPRADEISFLKQLGFTPLNTLGVLSRADGFGEGALGQRNPLEHAIAHARVLGDRLADTVMTVMPIAGLLAETSHTGALTEADARALASLTGYGPLEVLDLLDTDTPTVVPAAVRDRILDLVGEYGIIHGRDVAARGAATLNEWLTAHSGIPQLRGVLSQHLGRFAAVHRASRIIRELDQLAFTHPARDQIRGIVDHLRRDPALHTVVLFEHLKSMLEADPRSPVTTELRRLLEHHTPAGQLGLPDSAGPDQVRATAQQKLGWAHTQALSTMTAAEDAALIVLQHTYSTLAAT</sequence>
<dbReference type="AlphaFoldDB" id="X0PUI8"/>
<reference evidence="2 3" key="1">
    <citation type="submission" date="2014-02" db="EMBL/GenBank/DDBJ databases">
        <title>Whole genome shotgun sequence of Rhodococcus wratislaviensis NBRC 100605.</title>
        <authorList>
            <person name="Hosoyama A."/>
            <person name="Tsuchikane K."/>
            <person name="Yoshida I."/>
            <person name="Ohji S."/>
            <person name="Ichikawa N."/>
            <person name="Yamazoe A."/>
            <person name="Fujita N."/>
        </authorList>
    </citation>
    <scope>NUCLEOTIDE SEQUENCE [LARGE SCALE GENOMIC DNA]</scope>
    <source>
        <strain evidence="2 3">NBRC 100605</strain>
    </source>
</reference>
<evidence type="ECO:0000259" key="1">
    <source>
        <dbReference type="Pfam" id="PF01926"/>
    </source>
</evidence>
<dbReference type="Gene3D" id="3.40.50.300">
    <property type="entry name" value="P-loop containing nucleotide triphosphate hydrolases"/>
    <property type="match status" value="1"/>
</dbReference>
<feature type="domain" description="G" evidence="1">
    <location>
        <begin position="49"/>
        <end position="187"/>
    </location>
</feature>
<name>X0PUI8_RHOWR</name>
<proteinExistence type="predicted"/>
<comment type="caution">
    <text evidence="2">The sequence shown here is derived from an EMBL/GenBank/DDBJ whole genome shotgun (WGS) entry which is preliminary data.</text>
</comment>
<accession>X0PUI8</accession>
<gene>
    <name evidence="2" type="ORF">RW1_034_00140</name>
</gene>
<dbReference type="RefSeq" id="WP_052033319.1">
    <property type="nucleotide sequence ID" value="NZ_BAWF01000034.1"/>
</dbReference>